<accession>A0A8H5M2F9</accession>
<dbReference type="Proteomes" id="UP000565441">
    <property type="component" value="Unassembled WGS sequence"/>
</dbReference>
<dbReference type="EMBL" id="JAACJP010000018">
    <property type="protein sequence ID" value="KAF5378815.1"/>
    <property type="molecule type" value="Genomic_DNA"/>
</dbReference>
<name>A0A8H5M2F9_9AGAR</name>
<organism evidence="1 2">
    <name type="scientific">Tricholomella constricta</name>
    <dbReference type="NCBI Taxonomy" id="117010"/>
    <lineage>
        <taxon>Eukaryota</taxon>
        <taxon>Fungi</taxon>
        <taxon>Dikarya</taxon>
        <taxon>Basidiomycota</taxon>
        <taxon>Agaricomycotina</taxon>
        <taxon>Agaricomycetes</taxon>
        <taxon>Agaricomycetidae</taxon>
        <taxon>Agaricales</taxon>
        <taxon>Tricholomatineae</taxon>
        <taxon>Lyophyllaceae</taxon>
        <taxon>Tricholomella</taxon>
    </lineage>
</organism>
<proteinExistence type="predicted"/>
<gene>
    <name evidence="1" type="ORF">D9615_007014</name>
</gene>
<comment type="caution">
    <text evidence="1">The sequence shown here is derived from an EMBL/GenBank/DDBJ whole genome shotgun (WGS) entry which is preliminary data.</text>
</comment>
<evidence type="ECO:0000313" key="1">
    <source>
        <dbReference type="EMBL" id="KAF5378815.1"/>
    </source>
</evidence>
<evidence type="ECO:0000313" key="2">
    <source>
        <dbReference type="Proteomes" id="UP000565441"/>
    </source>
</evidence>
<dbReference type="OrthoDB" id="4926491at2759"/>
<dbReference type="AlphaFoldDB" id="A0A8H5M2F9"/>
<reference evidence="1 2" key="1">
    <citation type="journal article" date="2020" name="ISME J.">
        <title>Uncovering the hidden diversity of litter-decomposition mechanisms in mushroom-forming fungi.</title>
        <authorList>
            <person name="Floudas D."/>
            <person name="Bentzer J."/>
            <person name="Ahren D."/>
            <person name="Johansson T."/>
            <person name="Persson P."/>
            <person name="Tunlid A."/>
        </authorList>
    </citation>
    <scope>NUCLEOTIDE SEQUENCE [LARGE SCALE GENOMIC DNA]</scope>
    <source>
        <strain evidence="1 2">CBS 661.87</strain>
    </source>
</reference>
<protein>
    <submittedName>
        <fullName evidence="1">Uncharacterized protein</fullName>
    </submittedName>
</protein>
<sequence>MATEVPLKIRIDVRDLWNSPKSDLQVSIVALEQTLGHEIVPNVQWHILWDELKDRFPDKGTFVPFISRIVITWYERLLWRLDNNNFPEWTEELLGLLSGGRKQLIIEPSPPPQNRPRTFWDTRTSSFYLGIPNFEPLPHSKIVVVFDHDFEKLLIQDGAADEGWDDLAAESLAPPAAFHSVTSEPRRGVTTHAVNNISSETKPTIERLPSLRELSRPDQLFAQRAPYILTVDTGNPLIIRCSHEASLELISSYLNRWGKLNTGDTLRRNVLKVELIESEFCNGLQDTLSIEPHINFHNGGYQINPTLVLAFIEGVLGYKLVHTNGHNWVYRSDTILNTPTSS</sequence>
<keyword evidence="2" id="KW-1185">Reference proteome</keyword>